<evidence type="ECO:0000256" key="1">
    <source>
        <dbReference type="SAM" id="MobiDB-lite"/>
    </source>
</evidence>
<feature type="signal peptide" evidence="2">
    <location>
        <begin position="1"/>
        <end position="26"/>
    </location>
</feature>
<sequence>MRLPNLTAATVFAIATCIGLARDAQAAGENPEAYKQPFQIQPESISGIDFTAENHGNIKDCEVVNLICNHLIIDTIHVTNRPVIIFKAGLVASNTHIKSKPCSAKNCTNIISTVYIDMDKPCSKKPPKACKGVSVLDDAPPKSVEADSDSENTSKLEEDDNDDELSGVSMNGDDQPGDEELFLGKKHHRHHGHNGHRLHHRNRLRHHRHRHEKGPKHPWLNRCVSIGTFCGTHIFGYRFAANAVYACDKIDGKPKFTTACIGGCRNGACIIEPITTEPAIRIATKTGGPTTTTAATTDATTTTTAATTTSTATTTTTTAATKIAIIGAIASTAATTTTTAIITTTTAATTTTSTATTTTTAETTTTTAETTTTTAATKAAITAAIASTAATTTTTAAITTTTTETTTTTAETTTSTATTTTTTAAITTSTTATKTTIAETTTTTAATTTSTTVTTTATAEITTSTAATTTTTAATKTAITAALAPTAATTTTTAATTTTSNCIPLIEPLANMIHDFFTISAQLLGDEAPESVQAVLEKNITAYFDSDINGSGSAAASVAPTLPQIMAVIKDMQPSLSSTFNITDSVFQTFYDTVGAFTKAASDYAACTGAKPDCLSLVLLTGHLINIGWPILRAKLAIMFPSSIAAFDALQPTVDNIWKDLIFLNEAGLTDLSTFITDQTTGSAGAALPAPIKTILDVAKPIVGIIKNCAN</sequence>
<evidence type="ECO:0000313" key="4">
    <source>
        <dbReference type="Proteomes" id="UP000823405"/>
    </source>
</evidence>
<evidence type="ECO:0000256" key="2">
    <source>
        <dbReference type="SAM" id="SignalP"/>
    </source>
</evidence>
<feature type="region of interest" description="Disordered" evidence="1">
    <location>
        <begin position="127"/>
        <end position="180"/>
    </location>
</feature>
<feature type="chain" id="PRO_5040306183" evidence="2">
    <location>
        <begin position="27"/>
        <end position="711"/>
    </location>
</feature>
<accession>A0A9P6USP2</accession>
<evidence type="ECO:0000313" key="3">
    <source>
        <dbReference type="EMBL" id="KAG0319123.1"/>
    </source>
</evidence>
<protein>
    <submittedName>
        <fullName evidence="3">Uncharacterized protein</fullName>
    </submittedName>
</protein>
<proteinExistence type="predicted"/>
<gene>
    <name evidence="3" type="ORF">BGZ97_002726</name>
</gene>
<comment type="caution">
    <text evidence="3">The sequence shown here is derived from an EMBL/GenBank/DDBJ whole genome shotgun (WGS) entry which is preliminary data.</text>
</comment>
<organism evidence="3 4">
    <name type="scientific">Linnemannia gamsii</name>
    <dbReference type="NCBI Taxonomy" id="64522"/>
    <lineage>
        <taxon>Eukaryota</taxon>
        <taxon>Fungi</taxon>
        <taxon>Fungi incertae sedis</taxon>
        <taxon>Mucoromycota</taxon>
        <taxon>Mortierellomycotina</taxon>
        <taxon>Mortierellomycetes</taxon>
        <taxon>Mortierellales</taxon>
        <taxon>Mortierellaceae</taxon>
        <taxon>Linnemannia</taxon>
    </lineage>
</organism>
<dbReference type="EMBL" id="JAAAIN010000161">
    <property type="protein sequence ID" value="KAG0319123.1"/>
    <property type="molecule type" value="Genomic_DNA"/>
</dbReference>
<name>A0A9P6USP2_9FUNG</name>
<dbReference type="AlphaFoldDB" id="A0A9P6USP2"/>
<keyword evidence="4" id="KW-1185">Reference proteome</keyword>
<reference evidence="3" key="1">
    <citation type="journal article" date="2020" name="Fungal Divers.">
        <title>Resolving the Mortierellaceae phylogeny through synthesis of multi-gene phylogenetics and phylogenomics.</title>
        <authorList>
            <person name="Vandepol N."/>
            <person name="Liber J."/>
            <person name="Desiro A."/>
            <person name="Na H."/>
            <person name="Kennedy M."/>
            <person name="Barry K."/>
            <person name="Grigoriev I.V."/>
            <person name="Miller A.N."/>
            <person name="O'Donnell K."/>
            <person name="Stajich J.E."/>
            <person name="Bonito G."/>
        </authorList>
    </citation>
    <scope>NUCLEOTIDE SEQUENCE</scope>
    <source>
        <strain evidence="3">NVP60</strain>
    </source>
</reference>
<dbReference type="Proteomes" id="UP000823405">
    <property type="component" value="Unassembled WGS sequence"/>
</dbReference>
<keyword evidence="2" id="KW-0732">Signal</keyword>